<evidence type="ECO:0000259" key="1">
    <source>
        <dbReference type="SMART" id="SM00986"/>
    </source>
</evidence>
<comment type="caution">
    <text evidence="2">The sequence shown here is derived from an EMBL/GenBank/DDBJ whole genome shotgun (WGS) entry which is preliminary data.</text>
</comment>
<dbReference type="InterPro" id="IPR026353">
    <property type="entry name" value="Hypoxan-DNA_Glyclase"/>
</dbReference>
<keyword evidence="2" id="KW-0378">Hydrolase</keyword>
<accession>A0A4Z0I128</accession>
<proteinExistence type="predicted"/>
<evidence type="ECO:0000313" key="3">
    <source>
        <dbReference type="Proteomes" id="UP000297792"/>
    </source>
</evidence>
<organism evidence="2 3">
    <name type="scientific">Mycolicibacterium peregrinum</name>
    <name type="common">Mycobacterium peregrinum</name>
    <dbReference type="NCBI Taxonomy" id="43304"/>
    <lineage>
        <taxon>Bacteria</taxon>
        <taxon>Bacillati</taxon>
        <taxon>Actinomycetota</taxon>
        <taxon>Actinomycetes</taxon>
        <taxon>Mycobacteriales</taxon>
        <taxon>Mycobacteriaceae</taxon>
        <taxon>Mycolicibacterium</taxon>
    </lineage>
</organism>
<feature type="domain" description="Uracil-DNA glycosylase-like" evidence="1">
    <location>
        <begin position="9"/>
        <end position="160"/>
    </location>
</feature>
<dbReference type="AlphaFoldDB" id="A0A4Z0I128"/>
<dbReference type="CDD" id="cd10032">
    <property type="entry name" value="UDG-F6_HDG"/>
    <property type="match status" value="1"/>
</dbReference>
<dbReference type="SMART" id="SM00987">
    <property type="entry name" value="UreE_C"/>
    <property type="match status" value="1"/>
</dbReference>
<dbReference type="Proteomes" id="UP000297792">
    <property type="component" value="Unassembled WGS sequence"/>
</dbReference>
<dbReference type="InterPro" id="IPR036895">
    <property type="entry name" value="Uracil-DNA_glycosylase-like_sf"/>
</dbReference>
<keyword evidence="3" id="KW-1185">Reference proteome</keyword>
<dbReference type="InterPro" id="IPR005122">
    <property type="entry name" value="Uracil-DNA_glycosylase-like"/>
</dbReference>
<dbReference type="RefSeq" id="WP_135359176.1">
    <property type="nucleotide sequence ID" value="NZ_RWJZ01000001.1"/>
</dbReference>
<sequence length="163" mass="17786">MTELLHGLDPLLGQRPRVLILGNMPSVMSLASGQYYGNPRNAFWRITGALFGFDAAAPYPDRVSALCAHRVAVWDVLRSCRRVGSLDSAVERDSMVPNDFTAFFAAHPTVERLIFNGAAAETNYRRLVGPPPLPSARAPSTSPAQTMRFEGKLAAWRAALETS</sequence>
<dbReference type="NCBIfam" id="TIGR04274">
    <property type="entry name" value="hypoxanDNAglyco"/>
    <property type="match status" value="1"/>
</dbReference>
<dbReference type="Gene3D" id="3.40.470.10">
    <property type="entry name" value="Uracil-DNA glycosylase-like domain"/>
    <property type="match status" value="1"/>
</dbReference>
<gene>
    <name evidence="2" type="ORF">EJD98_27700</name>
</gene>
<dbReference type="EC" id="3.2.2.15" evidence="2"/>
<dbReference type="GO" id="GO:0033958">
    <property type="term" value="F:DNA-deoxyinosine glycosylase activity"/>
    <property type="evidence" value="ECO:0007669"/>
    <property type="project" value="UniProtKB-EC"/>
</dbReference>
<protein>
    <submittedName>
        <fullName evidence="2">DNA-deoxyinosine glycosylase</fullName>
        <ecNumber evidence="2">3.2.2.15</ecNumber>
    </submittedName>
</protein>
<dbReference type="EMBL" id="RWKA01000022">
    <property type="protein sequence ID" value="TGB36911.1"/>
    <property type="molecule type" value="Genomic_DNA"/>
</dbReference>
<reference evidence="2 3" key="1">
    <citation type="submission" date="2018-12" db="EMBL/GenBank/DDBJ databases">
        <title>Draft genome sequences of Mycolicibacterium peregrinum isolated from a pig with lymphadenitis and from soil on the same Japanese pig farm.</title>
        <authorList>
            <person name="Komatsu T."/>
            <person name="Ohya K."/>
            <person name="Sawai K."/>
            <person name="Odoi J.O."/>
            <person name="Otsu K."/>
            <person name="Ota A."/>
            <person name="Ito T."/>
            <person name="Kawai M."/>
            <person name="Maruyama F."/>
        </authorList>
    </citation>
    <scope>NUCLEOTIDE SEQUENCE [LARGE SCALE GENOMIC DNA]</scope>
    <source>
        <strain evidence="2 3">138</strain>
    </source>
</reference>
<dbReference type="SMART" id="SM00986">
    <property type="entry name" value="UDG"/>
    <property type="match status" value="1"/>
</dbReference>
<evidence type="ECO:0000313" key="2">
    <source>
        <dbReference type="EMBL" id="TGB36911.1"/>
    </source>
</evidence>
<keyword evidence="2" id="KW-0326">Glycosidase</keyword>
<dbReference type="SUPFAM" id="SSF52141">
    <property type="entry name" value="Uracil-DNA glycosylase-like"/>
    <property type="match status" value="1"/>
</dbReference>
<name>A0A4Z0I128_MYCPR</name>